<dbReference type="GO" id="GO:0003972">
    <property type="term" value="F:RNA ligase (ATP) activity"/>
    <property type="evidence" value="ECO:0007669"/>
    <property type="project" value="UniProtKB-EC"/>
</dbReference>
<dbReference type="EC" id="6.5.1.3" evidence="2"/>
<evidence type="ECO:0000256" key="5">
    <source>
        <dbReference type="ARBA" id="ARBA00022840"/>
    </source>
</evidence>
<dbReference type="Pfam" id="PF09414">
    <property type="entry name" value="RNA_ligase"/>
    <property type="match status" value="1"/>
</dbReference>
<keyword evidence="14" id="KW-1185">Reference proteome</keyword>
<dbReference type="SUPFAM" id="SSF56091">
    <property type="entry name" value="DNA ligase/mRNA capping enzyme, catalytic domain"/>
    <property type="match status" value="1"/>
</dbReference>
<dbReference type="GO" id="GO:0031019">
    <property type="term" value="C:mitochondrial mRNA editing complex"/>
    <property type="evidence" value="ECO:0007669"/>
    <property type="project" value="UniProtKB-ARBA"/>
</dbReference>
<dbReference type="OrthoDB" id="6142248at2759"/>
<keyword evidence="4" id="KW-0547">Nucleotide-binding</keyword>
<evidence type="ECO:0000256" key="2">
    <source>
        <dbReference type="ARBA" id="ARBA00012724"/>
    </source>
</evidence>
<dbReference type="Gene3D" id="3.30.1490.70">
    <property type="match status" value="1"/>
</dbReference>
<evidence type="ECO:0000256" key="4">
    <source>
        <dbReference type="ARBA" id="ARBA00022741"/>
    </source>
</evidence>
<evidence type="ECO:0000313" key="12">
    <source>
        <dbReference type="EMBL" id="EPY22804.1"/>
    </source>
</evidence>
<dbReference type="NCBIfam" id="TIGR02307">
    <property type="entry name" value="RNA_lig_RNL2"/>
    <property type="match status" value="1"/>
</dbReference>
<dbReference type="InterPro" id="IPR012647">
    <property type="entry name" value="RNA_lig_RNL2"/>
</dbReference>
<dbReference type="FunFam" id="3.30.470.30:FF:000019">
    <property type="entry name" value="Mitochondrial RNA ligase 1"/>
    <property type="match status" value="1"/>
</dbReference>
<dbReference type="GO" id="GO:0003723">
    <property type="term" value="F:RNA binding"/>
    <property type="evidence" value="ECO:0007669"/>
    <property type="project" value="UniProtKB-KW"/>
</dbReference>
<reference evidence="13 14" key="1">
    <citation type="journal article" date="2013" name="PLoS ONE">
        <title>Predicting the Proteins of Angomonas deanei, Strigomonas culicis and Their Respective Endosymbionts Reveals New Aspects of the Trypanosomatidae Family.</title>
        <authorList>
            <person name="Motta M.C."/>
            <person name="Martins A.C."/>
            <person name="de Souza S.S."/>
            <person name="Catta-Preta C.M."/>
            <person name="Silva R."/>
            <person name="Klein C.C."/>
            <person name="de Almeida L.G."/>
            <person name="de Lima Cunha O."/>
            <person name="Ciapina L.P."/>
            <person name="Brocchi M."/>
            <person name="Colabardini A.C."/>
            <person name="de Araujo Lima B."/>
            <person name="Machado C.R."/>
            <person name="de Almeida Soares C.M."/>
            <person name="Probst C.M."/>
            <person name="de Menezes C.B."/>
            <person name="Thompson C.E."/>
            <person name="Bartholomeu D.C."/>
            <person name="Gradia D.F."/>
            <person name="Pavoni D.P."/>
            <person name="Grisard E.C."/>
            <person name="Fantinatti-Garboggini F."/>
            <person name="Marchini F.K."/>
            <person name="Rodrigues-Luiz G.F."/>
            <person name="Wagner G."/>
            <person name="Goldman G.H."/>
            <person name="Fietto J.L."/>
            <person name="Elias M.C."/>
            <person name="Goldman M.H."/>
            <person name="Sagot M.F."/>
            <person name="Pereira M."/>
            <person name="Stoco P.H."/>
            <person name="de Mendonca-Neto R.P."/>
            <person name="Teixeira S.M."/>
            <person name="Maciel T.E."/>
            <person name="de Oliveira Mendes T.A."/>
            <person name="Urmenyi T.P."/>
            <person name="de Souza W."/>
            <person name="Schenkman S."/>
            <person name="de Vasconcelos A.T."/>
        </authorList>
    </citation>
    <scope>NUCLEOTIDE SEQUENCE [LARGE SCALE GENOMIC DNA]</scope>
</reference>
<evidence type="ECO:0000313" key="13">
    <source>
        <dbReference type="EMBL" id="EPY31029.1"/>
    </source>
</evidence>
<keyword evidence="6" id="KW-0694">RNA-binding</keyword>
<comment type="similarity">
    <text evidence="10">Belongs to the RNA ligase 2 family.</text>
</comment>
<sequence length="493" mass="54465">MMLLRRGAALSTVRTAPRIGACVWLAPATLCCSSAHISSSSRPVQPSFRRVGAWASGGGGAPNSSLSSSLRGLHLPHNQDDFSAYAEIDIPSATRIETIRRSGLGAQEWVALEKVHGTNFGVYLIDEKHVRFAKRSGIMDPNEHFFGYHVLAETFTAQVRIVADLIKQRYQIGSRVGRVVLHGELFGAKYNHPLVPKSKRICVLPNGRRYPIAGVEIQREPFPQYSPELQFCAFDIKFSLSGAEEDNVLLPFDDFQEICARVPNLLYTKPLVRGTLDDCLAFDVENFNTPIPALLGLGNYPLDHNLAEGVVIRHVQHGDPALARFGVSTIIKLRCSSFMELKHPGKQQELKDTFFDTVRAGALQRTRGSVTVIADAMLPQVESAANALLLNHVSDGRLSNVLSKVGRAPLLRGDVPPEEVALLLAKDALKDFLKDVDELVLNTSLQFRRTLVQNAYWAASDLVRQKWAELLREEQQAQTVEGASLEQMGKQTE</sequence>
<keyword evidence="5" id="KW-0067">ATP-binding</keyword>
<dbReference type="EMBL" id="ATMH01008121">
    <property type="protein sequence ID" value="EPY22804.1"/>
    <property type="molecule type" value="Genomic_DNA"/>
</dbReference>
<organism evidence="13 14">
    <name type="scientific">Strigomonas culicis</name>
    <dbReference type="NCBI Taxonomy" id="28005"/>
    <lineage>
        <taxon>Eukaryota</taxon>
        <taxon>Discoba</taxon>
        <taxon>Euglenozoa</taxon>
        <taxon>Kinetoplastea</taxon>
        <taxon>Metakinetoplastina</taxon>
        <taxon>Trypanosomatida</taxon>
        <taxon>Trypanosomatidae</taxon>
        <taxon>Strigomonadinae</taxon>
        <taxon>Strigomonas</taxon>
    </lineage>
</organism>
<name>S9UQE6_9TRYP</name>
<keyword evidence="7" id="KW-0809">Transit peptide</keyword>
<dbReference type="GO" id="GO:0005524">
    <property type="term" value="F:ATP binding"/>
    <property type="evidence" value="ECO:0007669"/>
    <property type="project" value="UniProtKB-KW"/>
</dbReference>
<keyword evidence="8" id="KW-0496">Mitochondrion</keyword>
<comment type="catalytic activity">
    <reaction evidence="9">
        <text>ATP + (ribonucleotide)n-3'-hydroxyl + 5'-phospho-(ribonucleotide)m = (ribonucleotide)n+m + AMP + diphosphate.</text>
        <dbReference type="EC" id="6.5.1.3"/>
    </reaction>
</comment>
<gene>
    <name evidence="13" type="ORF">STCU_03674</name>
    <name evidence="12" type="ORF">STCU_08121</name>
</gene>
<dbReference type="EMBL" id="ATMH01003674">
    <property type="protein sequence ID" value="EPY31029.1"/>
    <property type="molecule type" value="Genomic_DNA"/>
</dbReference>
<evidence type="ECO:0000256" key="7">
    <source>
        <dbReference type="ARBA" id="ARBA00022946"/>
    </source>
</evidence>
<dbReference type="Gene3D" id="1.10.10.1810">
    <property type="entry name" value="RNA ligase"/>
    <property type="match status" value="1"/>
</dbReference>
<dbReference type="AlphaFoldDB" id="S9UQE6"/>
<evidence type="ECO:0000256" key="3">
    <source>
        <dbReference type="ARBA" id="ARBA00022598"/>
    </source>
</evidence>
<dbReference type="GO" id="GO:0020023">
    <property type="term" value="C:kinetoplast"/>
    <property type="evidence" value="ECO:0007669"/>
    <property type="project" value="UniProtKB-ARBA"/>
</dbReference>
<dbReference type="InterPro" id="IPR021122">
    <property type="entry name" value="RNA_ligase_dom_REL/Rnl2"/>
</dbReference>
<evidence type="ECO:0000313" key="14">
    <source>
        <dbReference type="Proteomes" id="UP000015354"/>
    </source>
</evidence>
<dbReference type="GO" id="GO:0009451">
    <property type="term" value="P:RNA modification"/>
    <property type="evidence" value="ECO:0007669"/>
    <property type="project" value="UniProtKB-ARBA"/>
</dbReference>
<evidence type="ECO:0000256" key="1">
    <source>
        <dbReference type="ARBA" id="ARBA00004173"/>
    </source>
</evidence>
<evidence type="ECO:0000259" key="11">
    <source>
        <dbReference type="Pfam" id="PF09414"/>
    </source>
</evidence>
<feature type="domain" description="RNA ligase" evidence="11">
    <location>
        <begin position="107"/>
        <end position="332"/>
    </location>
</feature>
<dbReference type="InterPro" id="IPR041948">
    <property type="entry name" value="Rnl1/2_C_sf"/>
</dbReference>
<evidence type="ECO:0000256" key="6">
    <source>
        <dbReference type="ARBA" id="ARBA00022884"/>
    </source>
</evidence>
<keyword evidence="3 13" id="KW-0436">Ligase</keyword>
<accession>S9UQE6</accession>
<evidence type="ECO:0000256" key="8">
    <source>
        <dbReference type="ARBA" id="ARBA00023128"/>
    </source>
</evidence>
<protein>
    <recommendedName>
        <fullName evidence="2">RNA ligase (ATP)</fullName>
        <ecNumber evidence="2">6.5.1.3</ecNumber>
    </recommendedName>
</protein>
<comment type="subcellular location">
    <subcellularLocation>
        <location evidence="1">Mitochondrion</location>
    </subcellularLocation>
</comment>
<proteinExistence type="inferred from homology"/>
<dbReference type="Gene3D" id="3.30.470.30">
    <property type="entry name" value="DNA ligase/mRNA capping enzyme"/>
    <property type="match status" value="1"/>
</dbReference>
<reference evidence="13" key="2">
    <citation type="submission" date="2013-03" db="EMBL/GenBank/DDBJ databases">
        <authorList>
            <person name="Motta M.C.M."/>
            <person name="Martins A.C.A."/>
            <person name="Preta C.M.C.C."/>
            <person name="Silva R."/>
            <person name="de Souza S.S."/>
            <person name="Klein C.C."/>
            <person name="de Almeida L.G.P."/>
            <person name="Cunha O.L."/>
            <person name="Colabardini A.C."/>
            <person name="Lima B.A."/>
            <person name="Machado C.R."/>
            <person name="Soares C.M.A."/>
            <person name="de Menezes C.B.A."/>
            <person name="Bartolomeu D.C."/>
            <person name="Grisard E.C."/>
            <person name="Fantinatti-Garboggini F."/>
            <person name="Rodrigues-Luiz G.F."/>
            <person name="Wagner G."/>
            <person name="Goldman G.H."/>
            <person name="Fietto J.L.R."/>
            <person name="Ciapina L.P."/>
            <person name="Brocchi M."/>
            <person name="Elias M.C."/>
            <person name="Goldman M.H.S."/>
            <person name="Sagot M.-F."/>
            <person name="Pereira M."/>
            <person name="Stoco P.H."/>
            <person name="Teixeira S.M.R."/>
            <person name="de Mendonca-Neto R.P."/>
            <person name="Maciel T.E.F."/>
            <person name="Mendes T.A.O."/>
            <person name="Urmenyi T.P."/>
            <person name="Teixeira M.M.G."/>
            <person name="de Camargo E.F.P."/>
            <person name="de Sousa W."/>
            <person name="Schenkman S."/>
            <person name="de Vasconcelos A.T.R."/>
        </authorList>
    </citation>
    <scope>NUCLEOTIDE SEQUENCE</scope>
</reference>
<evidence type="ECO:0000256" key="10">
    <source>
        <dbReference type="ARBA" id="ARBA00061370"/>
    </source>
</evidence>
<comment type="caution">
    <text evidence="13">The sequence shown here is derived from an EMBL/GenBank/DDBJ whole genome shotgun (WGS) entry which is preliminary data.</text>
</comment>
<evidence type="ECO:0000256" key="9">
    <source>
        <dbReference type="ARBA" id="ARBA00034038"/>
    </source>
</evidence>
<dbReference type="Proteomes" id="UP000015354">
    <property type="component" value="Unassembled WGS sequence"/>
</dbReference>